<dbReference type="InterPro" id="IPR026444">
    <property type="entry name" value="Secre_tail"/>
</dbReference>
<reference evidence="3 4" key="1">
    <citation type="journal article" date="2015" name="Stand. Genomic Sci.">
        <title>Genomic Encyclopedia of Bacterial and Archaeal Type Strains, Phase III: the genomes of soil and plant-associated and newly described type strains.</title>
        <authorList>
            <person name="Whitman W.B."/>
            <person name="Woyke T."/>
            <person name="Klenk H.P."/>
            <person name="Zhou Y."/>
            <person name="Lilburn T.G."/>
            <person name="Beck B.J."/>
            <person name="De Vos P."/>
            <person name="Vandamme P."/>
            <person name="Eisen J.A."/>
            <person name="Garrity G."/>
            <person name="Hugenholtz P."/>
            <person name="Kyrpides N.C."/>
        </authorList>
    </citation>
    <scope>NUCLEOTIDE SEQUENCE [LARGE SCALE GENOMIC DNA]</scope>
    <source>
        <strain evidence="3 4">CGMCC 1.7271</strain>
    </source>
</reference>
<dbReference type="OrthoDB" id="9805017at2"/>
<gene>
    <name evidence="3" type="ORF">IQ13_2712</name>
</gene>
<comment type="caution">
    <text evidence="3">The sequence shown here is derived from an EMBL/GenBank/DDBJ whole genome shotgun (WGS) entry which is preliminary data.</text>
</comment>
<name>A0A562SKT2_9BACT</name>
<dbReference type="Pfam" id="PF18962">
    <property type="entry name" value="Por_Secre_tail"/>
    <property type="match status" value="1"/>
</dbReference>
<proteinExistence type="predicted"/>
<accession>A0A562SKT2</accession>
<protein>
    <submittedName>
        <fullName evidence="3">Putative secreted protein (Por secretion system target)</fullName>
    </submittedName>
</protein>
<evidence type="ECO:0000259" key="2">
    <source>
        <dbReference type="Pfam" id="PF18962"/>
    </source>
</evidence>
<feature type="signal peptide" evidence="1">
    <location>
        <begin position="1"/>
        <end position="20"/>
    </location>
</feature>
<evidence type="ECO:0000313" key="3">
    <source>
        <dbReference type="EMBL" id="TWI81693.1"/>
    </source>
</evidence>
<dbReference type="NCBIfam" id="TIGR04183">
    <property type="entry name" value="Por_Secre_tail"/>
    <property type="match status" value="1"/>
</dbReference>
<feature type="domain" description="Secretion system C-terminal sorting" evidence="2">
    <location>
        <begin position="338"/>
        <end position="410"/>
    </location>
</feature>
<keyword evidence="4" id="KW-1185">Reference proteome</keyword>
<sequence>MRFILAASFFFLYCSTYSQTLFWNDTFEDSGAPSSGSRTPSTNFSCGGPPATSYFFRTNTAGINLISGTYSGMEGSKFWAFEDVDASPICVNGSASANQQVTWSGINITGRTNLVFRGLFAANGSFASNWEGASFGANQDYMAVEYRIDGGSWTKAIAFYAGTTGQTQTLKLETTGDLVGDGADLTYAFTEFSANIPGTGSLLDLRLNVFANGSGTEEMAADNFRLLGNLPTLPVTLGGFYAKAEGGLNRLNWICTDEFNNSHFEVERSTDGIRFEKIGVVNSKGNSNSPQEYSYVDAQGLLPVSAYYRLKQVDVNGYFSYSAVVLVQRTGQDNSVAYPNPFVNRLFVETKSNNGNRAEGIQVMDVAGRLYAVPVTYLHNGFVLATEKLPSAVYFVQWHTTGKVSRTVVIKK</sequence>
<dbReference type="AlphaFoldDB" id="A0A562SKT2"/>
<organism evidence="3 4">
    <name type="scientific">Lacibacter cauensis</name>
    <dbReference type="NCBI Taxonomy" id="510947"/>
    <lineage>
        <taxon>Bacteria</taxon>
        <taxon>Pseudomonadati</taxon>
        <taxon>Bacteroidota</taxon>
        <taxon>Chitinophagia</taxon>
        <taxon>Chitinophagales</taxon>
        <taxon>Chitinophagaceae</taxon>
        <taxon>Lacibacter</taxon>
    </lineage>
</organism>
<evidence type="ECO:0000313" key="4">
    <source>
        <dbReference type="Proteomes" id="UP000316167"/>
    </source>
</evidence>
<feature type="chain" id="PRO_5022120503" evidence="1">
    <location>
        <begin position="21"/>
        <end position="412"/>
    </location>
</feature>
<dbReference type="Proteomes" id="UP000316167">
    <property type="component" value="Unassembled WGS sequence"/>
</dbReference>
<dbReference type="RefSeq" id="WP_144886875.1">
    <property type="nucleotide sequence ID" value="NZ_VLLE01000004.1"/>
</dbReference>
<evidence type="ECO:0000256" key="1">
    <source>
        <dbReference type="SAM" id="SignalP"/>
    </source>
</evidence>
<keyword evidence="1" id="KW-0732">Signal</keyword>
<dbReference type="EMBL" id="VLLE01000004">
    <property type="protein sequence ID" value="TWI81693.1"/>
    <property type="molecule type" value="Genomic_DNA"/>
</dbReference>